<protein>
    <submittedName>
        <fullName evidence="1">Uncharacterized protein</fullName>
    </submittedName>
</protein>
<proteinExistence type="predicted"/>
<evidence type="ECO:0000313" key="2">
    <source>
        <dbReference type="Proteomes" id="UP000195975"/>
    </source>
</evidence>
<comment type="caution">
    <text evidence="1">The sequence shown here is derived from an EMBL/GenBank/DDBJ whole genome shotgun (WGS) entry which is preliminary data.</text>
</comment>
<reference evidence="2" key="1">
    <citation type="submission" date="2017-04" db="EMBL/GenBank/DDBJ databases">
        <title>Function of individual gut microbiota members based on whole genome sequencing of pure cultures obtained from chicken caecum.</title>
        <authorList>
            <person name="Medvecky M."/>
            <person name="Cejkova D."/>
            <person name="Polansky O."/>
            <person name="Karasova D."/>
            <person name="Kubasova T."/>
            <person name="Cizek A."/>
            <person name="Rychlik I."/>
        </authorList>
    </citation>
    <scope>NUCLEOTIDE SEQUENCE [LARGE SCALE GENOMIC DNA]</scope>
    <source>
        <strain evidence="2">An42</strain>
    </source>
</reference>
<dbReference type="RefSeq" id="WP_008156182.1">
    <property type="nucleotide sequence ID" value="NZ_CAJLBM010000001.1"/>
</dbReference>
<name>A0A9Q5X9F9_9BACT</name>
<accession>A0A9Q5X9F9</accession>
<gene>
    <name evidence="1" type="ORF">B5F96_01740</name>
</gene>
<sequence>MKTISAEETKQAVYSRINFELPLEIWEEIVSAFGTYWNRIGFGNEIDFDTMTKVISQFLKQQNVPITPARLARVLEIMFGYMEVAGGLSFHPTEMEVIDREKMRKRVYEQIDFELSPNVWEEIDEAFFDYWDNVLGVGDLINWDKITSYIVNHLKQKYILIDNNKLTSIVKIIENFMEEEDATEDYNEETFVSMRRMQTAVYSLIDFELPPEIWWEIDYAFTAYWDHAIVAGNTFRWSSIEDFIAGHLKRKHILLDNNKFTRIFKIIRHHMEVNEKVLYEKKKPLSSNASCYNPDRIELYHSESDKSFIKIWASIKDDKLTLHTQETGGDVALPIGEQEHGYQINNIPLASLFKALYINTEDELALLLRKEYNTRDAVNQIVEFLKKHNIAYDRLEHP</sequence>
<dbReference type="Proteomes" id="UP000195975">
    <property type="component" value="Unassembled WGS sequence"/>
</dbReference>
<dbReference type="AlphaFoldDB" id="A0A9Q5X9F9"/>
<organism evidence="1 2">
    <name type="scientific">Parabacteroides johnsonii</name>
    <dbReference type="NCBI Taxonomy" id="387661"/>
    <lineage>
        <taxon>Bacteria</taxon>
        <taxon>Pseudomonadati</taxon>
        <taxon>Bacteroidota</taxon>
        <taxon>Bacteroidia</taxon>
        <taxon>Bacteroidales</taxon>
        <taxon>Tannerellaceae</taxon>
        <taxon>Parabacteroides</taxon>
    </lineage>
</organism>
<evidence type="ECO:0000313" key="1">
    <source>
        <dbReference type="EMBL" id="OUO07413.1"/>
    </source>
</evidence>
<dbReference type="EMBL" id="NFIJ01000001">
    <property type="protein sequence ID" value="OUO07413.1"/>
    <property type="molecule type" value="Genomic_DNA"/>
</dbReference>